<dbReference type="InterPro" id="IPR028098">
    <property type="entry name" value="Glyco_trans_4-like_N"/>
</dbReference>
<dbReference type="KEGG" id="gim:F1728_09675"/>
<dbReference type="GO" id="GO:0016757">
    <property type="term" value="F:glycosyltransferase activity"/>
    <property type="evidence" value="ECO:0007669"/>
    <property type="project" value="InterPro"/>
</dbReference>
<dbReference type="EMBL" id="CP043930">
    <property type="protein sequence ID" value="QGQ22925.1"/>
    <property type="molecule type" value="Genomic_DNA"/>
</dbReference>
<dbReference type="Pfam" id="PF00534">
    <property type="entry name" value="Glycos_transf_1"/>
    <property type="match status" value="1"/>
</dbReference>
<dbReference type="AlphaFoldDB" id="A0A6I6AC16"/>
<evidence type="ECO:0000313" key="4">
    <source>
        <dbReference type="Proteomes" id="UP000427281"/>
    </source>
</evidence>
<dbReference type="Pfam" id="PF13579">
    <property type="entry name" value="Glyco_trans_4_4"/>
    <property type="match status" value="1"/>
</dbReference>
<sequence length="383" mass="42524">MSRRITITIPSLSLGGAEGVAAMMANYWAAEGDQVTLLTLDSAETDTFQLAPEVQRIALGLMRDSGNLLQAVVNNRQRVRKLRAEIARSRPDVVISLTDRMNVLTLLAVGKAAYPVIVSERSDPRYHLMGRVWSFLRKKTYPRAAAVVVQTQGVADFCRPWFPSTRIEVIPNAVPAPRSAGIPKVTEEIVKARPASHVVLGMGRLSHEKGFDMLIDAFSNLADDFPDWKLRILGEGPLRETLQATIDQRGLQEQIELPGWVADPELALDQGDLFVLPSRYEGFPNALLQAMSRGLPCIGFDCQGSLADLSMRELKALLLPTKNQHELTSIHALEDLMRSLMADEKSLKELALMSLQASEKFSITRYFESWDQLIKESLTGSEK</sequence>
<dbReference type="Gene3D" id="3.40.50.2000">
    <property type="entry name" value="Glycogen Phosphorylase B"/>
    <property type="match status" value="2"/>
</dbReference>
<dbReference type="PANTHER" id="PTHR12526">
    <property type="entry name" value="GLYCOSYLTRANSFERASE"/>
    <property type="match status" value="1"/>
</dbReference>
<dbReference type="SUPFAM" id="SSF53756">
    <property type="entry name" value="UDP-Glycosyltransferase/glycogen phosphorylase"/>
    <property type="match status" value="1"/>
</dbReference>
<protein>
    <submittedName>
        <fullName evidence="3">Glycosyltransferase family 4 protein</fullName>
    </submittedName>
</protein>
<dbReference type="Proteomes" id="UP000427281">
    <property type="component" value="Chromosome"/>
</dbReference>
<dbReference type="CDD" id="cd03820">
    <property type="entry name" value="GT4_AmsD-like"/>
    <property type="match status" value="1"/>
</dbReference>
<proteinExistence type="predicted"/>
<keyword evidence="4" id="KW-1185">Reference proteome</keyword>
<evidence type="ECO:0000259" key="1">
    <source>
        <dbReference type="Pfam" id="PF00534"/>
    </source>
</evidence>
<dbReference type="RefSeq" id="WP_155363932.1">
    <property type="nucleotide sequence ID" value="NZ_CP043930.1"/>
</dbReference>
<keyword evidence="3" id="KW-0808">Transferase</keyword>
<organism evidence="3 4">
    <name type="scientific">Gimesia benthica</name>
    <dbReference type="NCBI Taxonomy" id="2608982"/>
    <lineage>
        <taxon>Bacteria</taxon>
        <taxon>Pseudomonadati</taxon>
        <taxon>Planctomycetota</taxon>
        <taxon>Planctomycetia</taxon>
        <taxon>Planctomycetales</taxon>
        <taxon>Planctomycetaceae</taxon>
        <taxon>Gimesia</taxon>
    </lineage>
</organism>
<feature type="domain" description="Glycosyltransferase subfamily 4-like N-terminal" evidence="2">
    <location>
        <begin position="15"/>
        <end position="172"/>
    </location>
</feature>
<accession>A0A6I6AC16</accession>
<feature type="domain" description="Glycosyl transferase family 1" evidence="1">
    <location>
        <begin position="196"/>
        <end position="348"/>
    </location>
</feature>
<reference evidence="3 4" key="1">
    <citation type="submission" date="2019-09" db="EMBL/GenBank/DDBJ databases">
        <title>Gimesia benthica sp. nov., a novel bacterium isolated from deep-sea water of the Northwest Indian Ocean.</title>
        <authorList>
            <person name="Dai X."/>
        </authorList>
    </citation>
    <scope>NUCLEOTIDE SEQUENCE [LARGE SCALE GENOMIC DNA]</scope>
    <source>
        <strain evidence="3 4">E7</strain>
    </source>
</reference>
<evidence type="ECO:0000259" key="2">
    <source>
        <dbReference type="Pfam" id="PF13579"/>
    </source>
</evidence>
<evidence type="ECO:0000313" key="3">
    <source>
        <dbReference type="EMBL" id="QGQ22925.1"/>
    </source>
</evidence>
<gene>
    <name evidence="3" type="ORF">F1728_09675</name>
</gene>
<dbReference type="InterPro" id="IPR001296">
    <property type="entry name" value="Glyco_trans_1"/>
</dbReference>
<name>A0A6I6AC16_9PLAN</name>